<feature type="coiled-coil region" evidence="1">
    <location>
        <begin position="100"/>
        <end position="127"/>
    </location>
</feature>
<dbReference type="Proteomes" id="UP000323105">
    <property type="component" value="Unassembled WGS sequence"/>
</dbReference>
<accession>A0A5A7MKJ2</accession>
<feature type="transmembrane region" description="Helical" evidence="2">
    <location>
        <begin position="82"/>
        <end position="100"/>
    </location>
</feature>
<keyword evidence="2" id="KW-1133">Transmembrane helix</keyword>
<keyword evidence="1" id="KW-0175">Coiled coil</keyword>
<comment type="caution">
    <text evidence="3">The sequence shown here is derived from an EMBL/GenBank/DDBJ whole genome shotgun (WGS) entry which is preliminary data.</text>
</comment>
<evidence type="ECO:0000256" key="2">
    <source>
        <dbReference type="SAM" id="Phobius"/>
    </source>
</evidence>
<name>A0A5A7MKJ2_COMTE</name>
<feature type="transmembrane region" description="Helical" evidence="2">
    <location>
        <begin position="50"/>
        <end position="70"/>
    </location>
</feature>
<proteinExistence type="predicted"/>
<dbReference type="EMBL" id="BKBW01000012">
    <property type="protein sequence ID" value="GEQ77409.1"/>
    <property type="molecule type" value="Genomic_DNA"/>
</dbReference>
<protein>
    <submittedName>
        <fullName evidence="3">Uncharacterized protein</fullName>
    </submittedName>
</protein>
<gene>
    <name evidence="3" type="ORF">CTTA_4414</name>
</gene>
<evidence type="ECO:0000313" key="3">
    <source>
        <dbReference type="EMBL" id="GEQ77409.1"/>
    </source>
</evidence>
<keyword evidence="2" id="KW-0472">Membrane</keyword>
<organism evidence="3 4">
    <name type="scientific">Comamonas testosteroni</name>
    <name type="common">Pseudomonas testosteroni</name>
    <dbReference type="NCBI Taxonomy" id="285"/>
    <lineage>
        <taxon>Bacteria</taxon>
        <taxon>Pseudomonadati</taxon>
        <taxon>Pseudomonadota</taxon>
        <taxon>Betaproteobacteria</taxon>
        <taxon>Burkholderiales</taxon>
        <taxon>Comamonadaceae</taxon>
        <taxon>Comamonas</taxon>
    </lineage>
</organism>
<evidence type="ECO:0000256" key="1">
    <source>
        <dbReference type="SAM" id="Coils"/>
    </source>
</evidence>
<dbReference type="RefSeq" id="WP_149356819.1">
    <property type="nucleotide sequence ID" value="NZ_BKBW01000012.1"/>
</dbReference>
<dbReference type="AlphaFoldDB" id="A0A5A7MKJ2"/>
<feature type="transmembrane region" description="Helical" evidence="2">
    <location>
        <begin position="6"/>
        <end position="25"/>
    </location>
</feature>
<evidence type="ECO:0000313" key="4">
    <source>
        <dbReference type="Proteomes" id="UP000323105"/>
    </source>
</evidence>
<reference evidence="3 4" key="1">
    <citation type="journal article" date="2019" name="Microbiol. Resour. Announc.">
        <title>Draft Genome Sequence of Comamonas testosteroni TA441, a Bacterium That Has a Cryptic Phenol Degradation Gene Cluster.</title>
        <authorList>
            <person name="Arai H."/>
            <person name="Ishii M."/>
        </authorList>
    </citation>
    <scope>NUCLEOTIDE SEQUENCE [LARGE SCALE GENOMIC DNA]</scope>
    <source>
        <strain evidence="3 4">TA441</strain>
    </source>
</reference>
<sequence length="162" mass="17949">MSDWISIAVSVMFGAATLLLTYAKLKDDEHERIRKNLTRWSATTKRVAKFLFYCVGILNSIAGITLILVISSSIDISRKDVAGLALHVFVLLALLGELITSQIYKKLDRQEEEIQELKAQLKLWQQAPLSLDPVVQPGTTAPMITVKNTASPCIESASSYQN</sequence>
<keyword evidence="2" id="KW-0812">Transmembrane</keyword>